<dbReference type="AlphaFoldDB" id="A0A438DHK7"/>
<dbReference type="Proteomes" id="UP000288805">
    <property type="component" value="Unassembled WGS sequence"/>
</dbReference>
<feature type="domain" description="GAG-pre-integrase" evidence="2">
    <location>
        <begin position="208"/>
        <end position="256"/>
    </location>
</feature>
<proteinExistence type="predicted"/>
<name>A0A438DHK7_VITVI</name>
<dbReference type="InterPro" id="IPR054722">
    <property type="entry name" value="PolX-like_BBD"/>
</dbReference>
<accession>A0A438DHK7</accession>
<evidence type="ECO:0008006" key="6">
    <source>
        <dbReference type="Google" id="ProtNLM"/>
    </source>
</evidence>
<reference evidence="4 5" key="1">
    <citation type="journal article" date="2018" name="PLoS Genet.">
        <title>Population sequencing reveals clonal diversity and ancestral inbreeding in the grapevine cultivar Chardonnay.</title>
        <authorList>
            <person name="Roach M.J."/>
            <person name="Johnson D.L."/>
            <person name="Bohlmann J."/>
            <person name="van Vuuren H.J."/>
            <person name="Jones S.J."/>
            <person name="Pretorius I.S."/>
            <person name="Schmidt S.A."/>
            <person name="Borneman A.R."/>
        </authorList>
    </citation>
    <scope>NUCLEOTIDE SEQUENCE [LARGE SCALE GENOMIC DNA]</scope>
    <source>
        <strain evidence="5">cv. Chardonnay</strain>
        <tissue evidence="4">Leaf</tissue>
    </source>
</reference>
<feature type="compositionally biased region" description="Basic and acidic residues" evidence="1">
    <location>
        <begin position="88"/>
        <end position="97"/>
    </location>
</feature>
<protein>
    <recommendedName>
        <fullName evidence="6">Retrovirus-related Pol polyprotein from transposon TNT 1-94</fullName>
    </recommendedName>
</protein>
<evidence type="ECO:0000313" key="5">
    <source>
        <dbReference type="Proteomes" id="UP000288805"/>
    </source>
</evidence>
<evidence type="ECO:0000256" key="1">
    <source>
        <dbReference type="SAM" id="MobiDB-lite"/>
    </source>
</evidence>
<feature type="region of interest" description="Disordered" evidence="1">
    <location>
        <begin position="59"/>
        <end position="109"/>
    </location>
</feature>
<evidence type="ECO:0000259" key="3">
    <source>
        <dbReference type="Pfam" id="PF22936"/>
    </source>
</evidence>
<dbReference type="InterPro" id="IPR025724">
    <property type="entry name" value="GAG-pre-integrase_dom"/>
</dbReference>
<feature type="compositionally biased region" description="Polar residues" evidence="1">
    <location>
        <begin position="59"/>
        <end position="72"/>
    </location>
</feature>
<feature type="domain" description="Retrovirus-related Pol polyprotein from transposon TNT 1-94-like beta-barrel" evidence="3">
    <location>
        <begin position="119"/>
        <end position="180"/>
    </location>
</feature>
<organism evidence="4 5">
    <name type="scientific">Vitis vinifera</name>
    <name type="common">Grape</name>
    <dbReference type="NCBI Taxonomy" id="29760"/>
    <lineage>
        <taxon>Eukaryota</taxon>
        <taxon>Viridiplantae</taxon>
        <taxon>Streptophyta</taxon>
        <taxon>Embryophyta</taxon>
        <taxon>Tracheophyta</taxon>
        <taxon>Spermatophyta</taxon>
        <taxon>Magnoliopsida</taxon>
        <taxon>eudicotyledons</taxon>
        <taxon>Gunneridae</taxon>
        <taxon>Pentapetalae</taxon>
        <taxon>rosids</taxon>
        <taxon>Vitales</taxon>
        <taxon>Vitaceae</taxon>
        <taxon>Viteae</taxon>
        <taxon>Vitis</taxon>
    </lineage>
</organism>
<comment type="caution">
    <text evidence="4">The sequence shown here is derived from an EMBL/GenBank/DDBJ whole genome shotgun (WGS) entry which is preliminary data.</text>
</comment>
<evidence type="ECO:0000259" key="2">
    <source>
        <dbReference type="Pfam" id="PF13976"/>
    </source>
</evidence>
<dbReference type="Pfam" id="PF13976">
    <property type="entry name" value="gag_pre-integrs"/>
    <property type="match status" value="1"/>
</dbReference>
<evidence type="ECO:0000313" key="4">
    <source>
        <dbReference type="EMBL" id="RVW34899.1"/>
    </source>
</evidence>
<sequence length="291" mass="33171">MKDRESITGYYARTMEISNKMCFHGENMENVTIFEKILCSMTPKFDYVKMNRSSISEEQALKASTSTHLSNSRGMGRGRGMGNQGNRDGSRHFKADDGQFQGKGRRRDQHFDKSKLIRNLKMMFGMWIRAVVTTCVEVMENGDIEIRTKNGFVETISNVLYVPNLKNNLLSAGQLQEKGYVITIQKGVCEIYDSTRGAIAVVQMSSNRLFPLKITSVQSCLVAEVKDYSWLWHFCYDHLSFGGLKTLQQKNMVAGLFLRLVFLPKFVKNVLLANNIVPNFPKRSHGEHKML</sequence>
<gene>
    <name evidence="4" type="ORF">CK203_113020</name>
</gene>
<dbReference type="EMBL" id="QGNW01001621">
    <property type="protein sequence ID" value="RVW34899.1"/>
    <property type="molecule type" value="Genomic_DNA"/>
</dbReference>
<dbReference type="Pfam" id="PF22936">
    <property type="entry name" value="Pol_BBD"/>
    <property type="match status" value="1"/>
</dbReference>